<dbReference type="KEGG" id="csa:Csal_1298"/>
<accession>Q1QY05</accession>
<dbReference type="eggNOG" id="ENOG50348CV">
    <property type="taxonomic scope" value="Bacteria"/>
</dbReference>
<evidence type="ECO:0000313" key="2">
    <source>
        <dbReference type="EMBL" id="ABE58653.1"/>
    </source>
</evidence>
<evidence type="ECO:0000256" key="1">
    <source>
        <dbReference type="SAM" id="Phobius"/>
    </source>
</evidence>
<proteinExistence type="predicted"/>
<dbReference type="Proteomes" id="UP000000239">
    <property type="component" value="Chromosome"/>
</dbReference>
<keyword evidence="3" id="KW-1185">Reference proteome</keyword>
<sequence>MRGQGGKGTLPSSTQGRCRRDARAALPCGPHFLPICRPASARLSYYRRAYQEANMTVTLIWLIAFAVILFLALRAWDGALGQMVMRRIPAMLQLGSDDRWVWSIALAVLGATFIVNPVSMLLTVILLALFFWVGKRVGCWLMRRVKFH</sequence>
<dbReference type="HOGENOM" id="CLU_1755595_0_0_6"/>
<feature type="transmembrane region" description="Helical" evidence="1">
    <location>
        <begin position="57"/>
        <end position="76"/>
    </location>
</feature>
<dbReference type="AlphaFoldDB" id="Q1QY05"/>
<organism evidence="2 3">
    <name type="scientific">Chromohalobacter israelensis (strain ATCC BAA-138 / DSM 3043 / CIP 106854 / NCIMB 13768 / 1H11)</name>
    <name type="common">Chromohalobacter salexigens</name>
    <dbReference type="NCBI Taxonomy" id="290398"/>
    <lineage>
        <taxon>Bacteria</taxon>
        <taxon>Pseudomonadati</taxon>
        <taxon>Pseudomonadota</taxon>
        <taxon>Gammaproteobacteria</taxon>
        <taxon>Oceanospirillales</taxon>
        <taxon>Halomonadaceae</taxon>
        <taxon>Chromohalobacter</taxon>
    </lineage>
</organism>
<dbReference type="EMBL" id="CP000285">
    <property type="protein sequence ID" value="ABE58653.1"/>
    <property type="molecule type" value="Genomic_DNA"/>
</dbReference>
<gene>
    <name evidence="2" type="ordered locus">Csal_1298</name>
</gene>
<evidence type="ECO:0000313" key="3">
    <source>
        <dbReference type="Proteomes" id="UP000000239"/>
    </source>
</evidence>
<keyword evidence="1" id="KW-1133">Transmembrane helix</keyword>
<keyword evidence="1" id="KW-0472">Membrane</keyword>
<protein>
    <submittedName>
        <fullName evidence="2">Uncharacterized protein</fullName>
    </submittedName>
</protein>
<feature type="transmembrane region" description="Helical" evidence="1">
    <location>
        <begin position="100"/>
        <end position="133"/>
    </location>
</feature>
<reference evidence="2 3" key="1">
    <citation type="journal article" date="2011" name="Stand. Genomic Sci.">
        <title>Complete genome sequence of the halophilic and highly halotolerant Chromohalobacter salexigens type strain (1H11(T)).</title>
        <authorList>
            <person name="Copeland A."/>
            <person name="O'Connor K."/>
            <person name="Lucas S."/>
            <person name="Lapidus A."/>
            <person name="Berry K.W."/>
            <person name="Detter J.C."/>
            <person name="Del Rio T.G."/>
            <person name="Hammon N."/>
            <person name="Dalin E."/>
            <person name="Tice H."/>
            <person name="Pitluck S."/>
            <person name="Bruce D."/>
            <person name="Goodwin L."/>
            <person name="Han C."/>
            <person name="Tapia R."/>
            <person name="Saunders E."/>
            <person name="Schmutz J."/>
            <person name="Brettin T."/>
            <person name="Larimer F."/>
            <person name="Land M."/>
            <person name="Hauser L."/>
            <person name="Vargas C."/>
            <person name="Nieto J.J."/>
            <person name="Kyrpides N.C."/>
            <person name="Ivanova N."/>
            <person name="Goker M."/>
            <person name="Klenk H.P."/>
            <person name="Csonka L.N."/>
            <person name="Woyke T."/>
        </authorList>
    </citation>
    <scope>NUCLEOTIDE SEQUENCE [LARGE SCALE GENOMIC DNA]</scope>
    <source>
        <strain evidence="3">ATCC BAA-138 / DSM 3043 / CIP 106854 / NCIMB 13768 / 1H11</strain>
    </source>
</reference>
<keyword evidence="1" id="KW-0812">Transmembrane</keyword>
<name>Q1QY05_CHRI1</name>